<dbReference type="EC" id="2.3.1.234" evidence="2"/>
<feature type="domain" description="Gcp-like" evidence="1">
    <location>
        <begin position="50"/>
        <end position="117"/>
    </location>
</feature>
<reference evidence="3" key="1">
    <citation type="journal article" date="2019" name="Int. J. Syst. Evol. Microbiol.">
        <title>The Global Catalogue of Microorganisms (GCM) 10K type strain sequencing project: providing services to taxonomists for standard genome sequencing and annotation.</title>
        <authorList>
            <consortium name="The Broad Institute Genomics Platform"/>
            <consortium name="The Broad Institute Genome Sequencing Center for Infectious Disease"/>
            <person name="Wu L."/>
            <person name="Ma J."/>
        </authorList>
    </citation>
    <scope>NUCLEOTIDE SEQUENCE [LARGE SCALE GENOMIC DNA]</scope>
    <source>
        <strain evidence="3">CGMCC 1.16855</strain>
    </source>
</reference>
<gene>
    <name evidence="2" type="primary">tsaB</name>
    <name evidence="2" type="ORF">ACFOD3_03565</name>
</gene>
<sequence length="239" mass="24105">MRGRGRGCGIGAVAMNLIVLDGALARCSVAAFAAGRLVAEEVVDGARQQPTALPPMADRVLRRLAAQAPGLDAVAVVVGPGGFTGLRSAIALAEGLALGAGARLIGITTGEALAASLPEALREARAVWSAIDTKRGRLVLECLAPGAWHAAEAPRAMAEDELPMPASPVALVGDAAPQAAARLCQLGADALLTEALLPLASAAGLVALRRLAGTIPPRDARPLYVEPPAVRPPRGDLAG</sequence>
<name>A0ABV7BPY7_9PROT</name>
<dbReference type="NCBIfam" id="TIGR03725">
    <property type="entry name" value="T6A_YeaZ"/>
    <property type="match status" value="1"/>
</dbReference>
<dbReference type="InterPro" id="IPR000905">
    <property type="entry name" value="Gcp-like_dom"/>
</dbReference>
<dbReference type="InterPro" id="IPR022496">
    <property type="entry name" value="T6A_TsaB"/>
</dbReference>
<dbReference type="RefSeq" id="WP_216834654.1">
    <property type="nucleotide sequence ID" value="NZ_JAFNJS010000001.1"/>
</dbReference>
<dbReference type="Proteomes" id="UP001595420">
    <property type="component" value="Unassembled WGS sequence"/>
</dbReference>
<accession>A0ABV7BPY7</accession>
<proteinExistence type="predicted"/>
<dbReference type="GO" id="GO:0061711">
    <property type="term" value="F:tRNA N(6)-L-threonylcarbamoyladenine synthase activity"/>
    <property type="evidence" value="ECO:0007669"/>
    <property type="project" value="UniProtKB-EC"/>
</dbReference>
<dbReference type="EMBL" id="JBHRSB010000001">
    <property type="protein sequence ID" value="MFC2998956.1"/>
    <property type="molecule type" value="Genomic_DNA"/>
</dbReference>
<organism evidence="2 3">
    <name type="scientific">Falsiroseomonas tokyonensis</name>
    <dbReference type="NCBI Taxonomy" id="430521"/>
    <lineage>
        <taxon>Bacteria</taxon>
        <taxon>Pseudomonadati</taxon>
        <taxon>Pseudomonadota</taxon>
        <taxon>Alphaproteobacteria</taxon>
        <taxon>Acetobacterales</taxon>
        <taxon>Roseomonadaceae</taxon>
        <taxon>Falsiroseomonas</taxon>
    </lineage>
</organism>
<keyword evidence="2" id="KW-0012">Acyltransferase</keyword>
<protein>
    <submittedName>
        <fullName evidence="2">tRNA (Adenosine(37)-N6)-threonylcarbamoyltransferase complex dimerization subunit type 1 TsaB</fullName>
        <ecNumber evidence="2">2.3.1.234</ecNumber>
    </submittedName>
</protein>
<dbReference type="Pfam" id="PF00814">
    <property type="entry name" value="TsaD"/>
    <property type="match status" value="1"/>
</dbReference>
<evidence type="ECO:0000313" key="2">
    <source>
        <dbReference type="EMBL" id="MFC2998956.1"/>
    </source>
</evidence>
<keyword evidence="3" id="KW-1185">Reference proteome</keyword>
<keyword evidence="2" id="KW-0808">Transferase</keyword>
<evidence type="ECO:0000313" key="3">
    <source>
        <dbReference type="Proteomes" id="UP001595420"/>
    </source>
</evidence>
<comment type="caution">
    <text evidence="2">The sequence shown here is derived from an EMBL/GenBank/DDBJ whole genome shotgun (WGS) entry which is preliminary data.</text>
</comment>
<evidence type="ECO:0000259" key="1">
    <source>
        <dbReference type="Pfam" id="PF00814"/>
    </source>
</evidence>